<comment type="caution">
    <text evidence="2">The sequence shown here is derived from an EMBL/GenBank/DDBJ whole genome shotgun (WGS) entry which is preliminary data.</text>
</comment>
<proteinExistence type="predicted"/>
<evidence type="ECO:0000313" key="2">
    <source>
        <dbReference type="EMBL" id="KAF2033823.1"/>
    </source>
</evidence>
<keyword evidence="1" id="KW-0472">Membrane</keyword>
<evidence type="ECO:0000256" key="1">
    <source>
        <dbReference type="SAM" id="Phobius"/>
    </source>
</evidence>
<keyword evidence="3" id="KW-1185">Reference proteome</keyword>
<protein>
    <submittedName>
        <fullName evidence="2">Uncharacterized protein</fullName>
    </submittedName>
</protein>
<dbReference type="EMBL" id="ML978164">
    <property type="protein sequence ID" value="KAF2033823.1"/>
    <property type="molecule type" value="Genomic_DNA"/>
</dbReference>
<organism evidence="2 3">
    <name type="scientific">Setomelanomma holmii</name>
    <dbReference type="NCBI Taxonomy" id="210430"/>
    <lineage>
        <taxon>Eukaryota</taxon>
        <taxon>Fungi</taxon>
        <taxon>Dikarya</taxon>
        <taxon>Ascomycota</taxon>
        <taxon>Pezizomycotina</taxon>
        <taxon>Dothideomycetes</taxon>
        <taxon>Pleosporomycetidae</taxon>
        <taxon>Pleosporales</taxon>
        <taxon>Pleosporineae</taxon>
        <taxon>Phaeosphaeriaceae</taxon>
        <taxon>Setomelanomma</taxon>
    </lineage>
</organism>
<dbReference type="OrthoDB" id="3540210at2759"/>
<sequence>PIPDFQINNADVTLLSIFSRAIYTAKVDDPLFLAQNTSEAAAQFFSATNDLSIPACMEEYQFCDPKSEKCTNLDGLYATQDALDRGDLALSQRQQATFQIVWEAGWVMALQWTAKLLNSRVLLAQDWVFTSTATGSGPLPSNQWQLESYNLHNLSLSVFQRRLSQYAAPETFQLSANLNAAEHLDVPTDRESVQMCKRQRILSDTYYSVSVLGMSIILIIGGLLIALDQPQEKLWSGYFEPQSRLAQQAEWTQTGTLQLHRQALEARGIRSWDRTNLDCPVLDGPVKTFPGLGAREDRIGHMQEEEKLPYHLVSSEVPSDDRATPRSY</sequence>
<keyword evidence="1" id="KW-1133">Transmembrane helix</keyword>
<dbReference type="Proteomes" id="UP000799777">
    <property type="component" value="Unassembled WGS sequence"/>
</dbReference>
<feature type="non-terminal residue" evidence="2">
    <location>
        <position position="1"/>
    </location>
</feature>
<gene>
    <name evidence="2" type="ORF">EK21DRAFT_57654</name>
</gene>
<name>A0A9P4HG36_9PLEO</name>
<feature type="transmembrane region" description="Helical" evidence="1">
    <location>
        <begin position="206"/>
        <end position="227"/>
    </location>
</feature>
<dbReference type="AlphaFoldDB" id="A0A9P4HG36"/>
<keyword evidence="1" id="KW-0812">Transmembrane</keyword>
<evidence type="ECO:0000313" key="3">
    <source>
        <dbReference type="Proteomes" id="UP000799777"/>
    </source>
</evidence>
<accession>A0A9P4HG36</accession>
<reference evidence="2" key="1">
    <citation type="journal article" date="2020" name="Stud. Mycol.">
        <title>101 Dothideomycetes genomes: a test case for predicting lifestyles and emergence of pathogens.</title>
        <authorList>
            <person name="Haridas S."/>
            <person name="Albert R."/>
            <person name="Binder M."/>
            <person name="Bloem J."/>
            <person name="Labutti K."/>
            <person name="Salamov A."/>
            <person name="Andreopoulos B."/>
            <person name="Baker S."/>
            <person name="Barry K."/>
            <person name="Bills G."/>
            <person name="Bluhm B."/>
            <person name="Cannon C."/>
            <person name="Castanera R."/>
            <person name="Culley D."/>
            <person name="Daum C."/>
            <person name="Ezra D."/>
            <person name="Gonzalez J."/>
            <person name="Henrissat B."/>
            <person name="Kuo A."/>
            <person name="Liang C."/>
            <person name="Lipzen A."/>
            <person name="Lutzoni F."/>
            <person name="Magnuson J."/>
            <person name="Mondo S."/>
            <person name="Nolan M."/>
            <person name="Ohm R."/>
            <person name="Pangilinan J."/>
            <person name="Park H.-J."/>
            <person name="Ramirez L."/>
            <person name="Alfaro M."/>
            <person name="Sun H."/>
            <person name="Tritt A."/>
            <person name="Yoshinaga Y."/>
            <person name="Zwiers L.-H."/>
            <person name="Turgeon B."/>
            <person name="Goodwin S."/>
            <person name="Spatafora J."/>
            <person name="Crous P."/>
            <person name="Grigoriev I."/>
        </authorList>
    </citation>
    <scope>NUCLEOTIDE SEQUENCE</scope>
    <source>
        <strain evidence="2">CBS 110217</strain>
    </source>
</reference>